<dbReference type="EMBL" id="BAAAFA010000002">
    <property type="protein sequence ID" value="GAA0812460.1"/>
    <property type="molecule type" value="Genomic_DNA"/>
</dbReference>
<feature type="signal peptide" evidence="2">
    <location>
        <begin position="1"/>
        <end position="22"/>
    </location>
</feature>
<gene>
    <name evidence="3" type="ORF">GCM10009111_06430</name>
</gene>
<comment type="caution">
    <text evidence="3">The sequence shown here is derived from an EMBL/GenBank/DDBJ whole genome shotgun (WGS) entry which is preliminary data.</text>
</comment>
<dbReference type="Proteomes" id="UP001500021">
    <property type="component" value="Unassembled WGS sequence"/>
</dbReference>
<keyword evidence="4" id="KW-1185">Reference proteome</keyword>
<feature type="region of interest" description="Disordered" evidence="1">
    <location>
        <begin position="60"/>
        <end position="82"/>
    </location>
</feature>
<organism evidence="3 4">
    <name type="scientific">Colwellia asteriadis</name>
    <dbReference type="NCBI Taxonomy" id="517723"/>
    <lineage>
        <taxon>Bacteria</taxon>
        <taxon>Pseudomonadati</taxon>
        <taxon>Pseudomonadota</taxon>
        <taxon>Gammaproteobacteria</taxon>
        <taxon>Alteromonadales</taxon>
        <taxon>Colwelliaceae</taxon>
        <taxon>Colwellia</taxon>
    </lineage>
</organism>
<evidence type="ECO:0000256" key="2">
    <source>
        <dbReference type="SAM" id="SignalP"/>
    </source>
</evidence>
<evidence type="ECO:0000313" key="3">
    <source>
        <dbReference type="EMBL" id="GAA0812460.1"/>
    </source>
</evidence>
<feature type="chain" id="PRO_5045746525" description="Lipoprotein" evidence="2">
    <location>
        <begin position="23"/>
        <end position="82"/>
    </location>
</feature>
<accession>A0ABN1L3R3</accession>
<evidence type="ECO:0000313" key="4">
    <source>
        <dbReference type="Proteomes" id="UP001500021"/>
    </source>
</evidence>
<protein>
    <recommendedName>
        <fullName evidence="5">Lipoprotein</fullName>
    </recommendedName>
</protein>
<name>A0ABN1L3R3_9GAMM</name>
<dbReference type="PROSITE" id="PS51257">
    <property type="entry name" value="PROKAR_LIPOPROTEIN"/>
    <property type="match status" value="1"/>
</dbReference>
<dbReference type="RefSeq" id="WP_215978453.1">
    <property type="nucleotide sequence ID" value="NZ_BAAAFA010000002.1"/>
</dbReference>
<keyword evidence="2" id="KW-0732">Signal</keyword>
<sequence length="82" mass="8896">MKLIKITVISLATLLISLTLSGCENTHVSGSISYGMGIGGGYPMYYGSGYPRHSNVVVVKPPRQARPRPNRPSTRPARVGRR</sequence>
<proteinExistence type="predicted"/>
<reference evidence="3 4" key="1">
    <citation type="journal article" date="2019" name="Int. J. Syst. Evol. Microbiol.">
        <title>The Global Catalogue of Microorganisms (GCM) 10K type strain sequencing project: providing services to taxonomists for standard genome sequencing and annotation.</title>
        <authorList>
            <consortium name="The Broad Institute Genomics Platform"/>
            <consortium name="The Broad Institute Genome Sequencing Center for Infectious Disease"/>
            <person name="Wu L."/>
            <person name="Ma J."/>
        </authorList>
    </citation>
    <scope>NUCLEOTIDE SEQUENCE [LARGE SCALE GENOMIC DNA]</scope>
    <source>
        <strain evidence="3 4">JCM 15608</strain>
    </source>
</reference>
<evidence type="ECO:0000256" key="1">
    <source>
        <dbReference type="SAM" id="MobiDB-lite"/>
    </source>
</evidence>
<evidence type="ECO:0008006" key="5">
    <source>
        <dbReference type="Google" id="ProtNLM"/>
    </source>
</evidence>